<dbReference type="Pfam" id="PF00323">
    <property type="entry name" value="Defensin_1"/>
    <property type="match status" value="1"/>
</dbReference>
<keyword evidence="6 10" id="KW-0732">Signal</keyword>
<evidence type="ECO:0000256" key="1">
    <source>
        <dbReference type="ARBA" id="ARBA00004613"/>
    </source>
</evidence>
<proteinExistence type="inferred from homology"/>
<evidence type="ECO:0000256" key="6">
    <source>
        <dbReference type="ARBA" id="ARBA00022729"/>
    </source>
</evidence>
<evidence type="ECO:0000256" key="2">
    <source>
        <dbReference type="ARBA" id="ARBA00006519"/>
    </source>
</evidence>
<evidence type="ECO:0000256" key="7">
    <source>
        <dbReference type="ARBA" id="ARBA00022940"/>
    </source>
</evidence>
<evidence type="ECO:0000256" key="5">
    <source>
        <dbReference type="ARBA" id="ARBA00022577"/>
    </source>
</evidence>
<evidence type="ECO:0000256" key="8">
    <source>
        <dbReference type="ARBA" id="ARBA00023022"/>
    </source>
</evidence>
<dbReference type="GO" id="GO:0042742">
    <property type="term" value="P:defense response to bacterium"/>
    <property type="evidence" value="ECO:0007669"/>
    <property type="project" value="UniProtKB-KW"/>
</dbReference>
<feature type="signal peptide" evidence="10">
    <location>
        <begin position="1"/>
        <end position="19"/>
    </location>
</feature>
<evidence type="ECO:0000256" key="4">
    <source>
        <dbReference type="ARBA" id="ARBA00022529"/>
    </source>
</evidence>
<comment type="caution">
    <text evidence="12">The sequence shown here is derived from an EMBL/GenBank/DDBJ whole genome shotgun (WGS) entry which is preliminary data.</text>
</comment>
<keyword evidence="4" id="KW-0929">Antimicrobial</keyword>
<evidence type="ECO:0000313" key="13">
    <source>
        <dbReference type="Proteomes" id="UP001610411"/>
    </source>
</evidence>
<dbReference type="InterPro" id="IPR016327">
    <property type="entry name" value="Alpha-defensin"/>
</dbReference>
<keyword evidence="7" id="KW-0211">Defensin</keyword>
<evidence type="ECO:0000259" key="11">
    <source>
        <dbReference type="PROSITE" id="PS00269"/>
    </source>
</evidence>
<dbReference type="GO" id="GO:0005576">
    <property type="term" value="C:extracellular region"/>
    <property type="evidence" value="ECO:0007669"/>
    <property type="project" value="UniProtKB-SubCell"/>
</dbReference>
<keyword evidence="13" id="KW-1185">Reference proteome</keyword>
<reference evidence="12 13" key="1">
    <citation type="journal article" date="2024" name="G3 (Bethesda)">
        <title>A hybrid genome assembly of the endangered aye-aye (Daubentonia madagascariensis).</title>
        <authorList>
            <person name="Versoza C.J."/>
            <person name="Pfeifer S.P."/>
        </authorList>
    </citation>
    <scope>NUCLEOTIDE SEQUENCE [LARGE SCALE GENOMIC DNA]</scope>
    <source>
        <strain evidence="12">6821</strain>
    </source>
</reference>
<dbReference type="SMART" id="SM01418">
    <property type="entry name" value="Defensin_propep"/>
    <property type="match status" value="1"/>
</dbReference>
<evidence type="ECO:0000256" key="10">
    <source>
        <dbReference type="SAM" id="SignalP"/>
    </source>
</evidence>
<organism evidence="12 13">
    <name type="scientific">Daubentonia madagascariensis</name>
    <name type="common">Aye-aye</name>
    <name type="synonym">Sciurus madagascariensis</name>
    <dbReference type="NCBI Taxonomy" id="31869"/>
    <lineage>
        <taxon>Eukaryota</taxon>
        <taxon>Metazoa</taxon>
        <taxon>Chordata</taxon>
        <taxon>Craniata</taxon>
        <taxon>Vertebrata</taxon>
        <taxon>Euteleostomi</taxon>
        <taxon>Mammalia</taxon>
        <taxon>Eutheria</taxon>
        <taxon>Euarchontoglires</taxon>
        <taxon>Primates</taxon>
        <taxon>Strepsirrhini</taxon>
        <taxon>Chiromyiformes</taxon>
        <taxon>Daubentoniidae</taxon>
        <taxon>Daubentonia</taxon>
    </lineage>
</organism>
<dbReference type="PANTHER" id="PTHR11876:SF28">
    <property type="entry name" value="ALPHA-DEFENSIN 1"/>
    <property type="match status" value="1"/>
</dbReference>
<dbReference type="InterPro" id="IPR006081">
    <property type="entry name" value="Alpha-defensin_C"/>
</dbReference>
<dbReference type="Proteomes" id="UP001610411">
    <property type="component" value="Unassembled WGS sequence"/>
</dbReference>
<protein>
    <submittedName>
        <fullName evidence="12">Defensin-5 preproprotein</fullName>
    </submittedName>
</protein>
<dbReference type="GO" id="GO:0031640">
    <property type="term" value="P:killing of cells of another organism"/>
    <property type="evidence" value="ECO:0007669"/>
    <property type="project" value="UniProtKB-KW"/>
</dbReference>
<name>A0ABD2D472_DAUMA</name>
<evidence type="ECO:0000313" key="12">
    <source>
        <dbReference type="EMBL" id="KAL2761580.1"/>
    </source>
</evidence>
<dbReference type="PANTHER" id="PTHR11876">
    <property type="entry name" value="ALPHA-DEFENSIN 1"/>
    <property type="match status" value="1"/>
</dbReference>
<keyword evidence="9" id="KW-1015">Disulfide bond</keyword>
<evidence type="ECO:0000256" key="3">
    <source>
        <dbReference type="ARBA" id="ARBA00022525"/>
    </source>
</evidence>
<keyword evidence="8" id="KW-0044">Antibiotic</keyword>
<comment type="subcellular location">
    <subcellularLocation>
        <location evidence="1">Secreted</location>
    </subcellularLocation>
</comment>
<dbReference type="EMBL" id="JBFSEQ010000014">
    <property type="protein sequence ID" value="KAL2761580.1"/>
    <property type="molecule type" value="Genomic_DNA"/>
</dbReference>
<dbReference type="Pfam" id="PF00879">
    <property type="entry name" value="Defensin_propep"/>
    <property type="match status" value="1"/>
</dbReference>
<feature type="chain" id="PRO_5044857372" evidence="10">
    <location>
        <begin position="20"/>
        <end position="96"/>
    </location>
</feature>
<dbReference type="AlphaFoldDB" id="A0ABD2D472"/>
<evidence type="ECO:0000256" key="9">
    <source>
        <dbReference type="ARBA" id="ARBA00023157"/>
    </source>
</evidence>
<sequence>MRTLALLTALLLVALQAQAGTLQDRAEDEEAPAQELPGAEAQDVAISFAGDQSSGVRAAGLQGRATCYCRSSCCNYGELYAGHCTQNGVRYRLCCS</sequence>
<gene>
    <name evidence="12" type="ORF">WCI35_031821</name>
</gene>
<dbReference type="GO" id="GO:0050832">
    <property type="term" value="P:defense response to fungus"/>
    <property type="evidence" value="ECO:0007669"/>
    <property type="project" value="UniProtKB-KW"/>
</dbReference>
<accession>A0ABD2D472</accession>
<keyword evidence="3" id="KW-0964">Secreted</keyword>
<dbReference type="PIRSF" id="PIRSF001875">
    <property type="entry name" value="Alpha-defensin"/>
    <property type="match status" value="1"/>
</dbReference>
<keyword evidence="5" id="KW-0295">Fungicide</keyword>
<feature type="domain" description="Mammalian defensins" evidence="11">
    <location>
        <begin position="67"/>
        <end position="95"/>
    </location>
</feature>
<comment type="similarity">
    <text evidence="2">Belongs to the alpha-defensin family.</text>
</comment>
<dbReference type="InterPro" id="IPR002366">
    <property type="entry name" value="Alpha-defensin_N"/>
</dbReference>
<dbReference type="PROSITE" id="PS00269">
    <property type="entry name" value="DEFENSIN"/>
    <property type="match status" value="1"/>
</dbReference>